<comment type="pathway">
    <text evidence="2 8">Protein modification; protein glycosylation.</text>
</comment>
<dbReference type="AlphaFoldDB" id="A0A9W8MI58"/>
<name>A0A9W8MI58_9AGAR</name>
<gene>
    <name evidence="11" type="ORF">H1R20_g7663</name>
</gene>
<evidence type="ECO:0000256" key="8">
    <source>
        <dbReference type="RuleBase" id="RU361142"/>
    </source>
</evidence>
<keyword evidence="6 8" id="KW-1133">Transmembrane helix</keyword>
<dbReference type="PANTHER" id="PTHR10830">
    <property type="entry name" value="DOLICHYL-DIPHOSPHOOLIGOSACCHARIDE--PROTEIN GLYCOSYLTRANSFERASE 48 KDA SUBUNIT"/>
    <property type="match status" value="1"/>
</dbReference>
<keyword evidence="8" id="KW-0732">Signal</keyword>
<comment type="subcellular location">
    <subcellularLocation>
        <location evidence="8">Endoplasmic reticulum membrane</location>
        <topology evidence="8">Single-pass type I membrane protein</topology>
    </subcellularLocation>
    <subcellularLocation>
        <location evidence="1">Membrane</location>
        <topology evidence="1">Single-pass type I membrane protein</topology>
    </subcellularLocation>
</comment>
<evidence type="ECO:0000256" key="4">
    <source>
        <dbReference type="ARBA" id="ARBA00022692"/>
    </source>
</evidence>
<evidence type="ECO:0000256" key="7">
    <source>
        <dbReference type="ARBA" id="ARBA00023136"/>
    </source>
</evidence>
<feature type="transmembrane region" description="Helical" evidence="8">
    <location>
        <begin position="411"/>
        <end position="433"/>
    </location>
</feature>
<dbReference type="PANTHER" id="PTHR10830:SF0">
    <property type="entry name" value="DOLICHYL-DIPHOSPHOOLIGOSACCHARIDE--PROTEIN GLYCOSYLTRANSFERASE 48 KDA SUBUNIT"/>
    <property type="match status" value="1"/>
</dbReference>
<dbReference type="InterPro" id="IPR055457">
    <property type="entry name" value="OST48_N"/>
</dbReference>
<feature type="domain" description="OST48 middle" evidence="10">
    <location>
        <begin position="292"/>
        <end position="433"/>
    </location>
</feature>
<dbReference type="GO" id="GO:0008250">
    <property type="term" value="C:oligosaccharyltransferase complex"/>
    <property type="evidence" value="ECO:0007669"/>
    <property type="project" value="TreeGrafter"/>
</dbReference>
<keyword evidence="4 8" id="KW-0812">Transmembrane</keyword>
<keyword evidence="12" id="KW-1185">Reference proteome</keyword>
<evidence type="ECO:0000256" key="3">
    <source>
        <dbReference type="ARBA" id="ARBA00008743"/>
    </source>
</evidence>
<evidence type="ECO:0000313" key="11">
    <source>
        <dbReference type="EMBL" id="KAJ2929439.1"/>
    </source>
</evidence>
<feature type="non-terminal residue" evidence="11">
    <location>
        <position position="448"/>
    </location>
</feature>
<organism evidence="11 12">
    <name type="scientific">Candolleomyces eurysporus</name>
    <dbReference type="NCBI Taxonomy" id="2828524"/>
    <lineage>
        <taxon>Eukaryota</taxon>
        <taxon>Fungi</taxon>
        <taxon>Dikarya</taxon>
        <taxon>Basidiomycota</taxon>
        <taxon>Agaricomycotina</taxon>
        <taxon>Agaricomycetes</taxon>
        <taxon>Agaricomycetidae</taxon>
        <taxon>Agaricales</taxon>
        <taxon>Agaricineae</taxon>
        <taxon>Psathyrellaceae</taxon>
        <taxon>Candolleomyces</taxon>
    </lineage>
</organism>
<dbReference type="GO" id="GO:0018279">
    <property type="term" value="P:protein N-linked glycosylation via asparagine"/>
    <property type="evidence" value="ECO:0007669"/>
    <property type="project" value="UniProtKB-UniRule"/>
</dbReference>
<protein>
    <recommendedName>
        <fullName evidence="8">Dolichyl-diphosphooligosaccharide--protein glycosyltransferase subunit WBP1</fullName>
        <shortName evidence="8">Oligosaccharyl transferase subunit WBP1</shortName>
    </recommendedName>
</protein>
<dbReference type="Pfam" id="PF03345">
    <property type="entry name" value="OST48_N"/>
    <property type="match status" value="1"/>
</dbReference>
<reference evidence="11" key="1">
    <citation type="submission" date="2022-06" db="EMBL/GenBank/DDBJ databases">
        <title>Genome Sequence of Candolleomyces eurysporus.</title>
        <authorList>
            <person name="Buettner E."/>
        </authorList>
    </citation>
    <scope>NUCLEOTIDE SEQUENCE</scope>
    <source>
        <strain evidence="11">VTCC 930004</strain>
    </source>
</reference>
<feature type="signal peptide" evidence="8">
    <location>
        <begin position="1"/>
        <end position="22"/>
    </location>
</feature>
<proteinExistence type="inferred from homology"/>
<dbReference type="InterPro" id="IPR055459">
    <property type="entry name" value="OST48_MD"/>
</dbReference>
<comment type="function">
    <text evidence="8">Subunit of the oligosaccharyl transferase (OST) complex that catalyzes the initial transfer of a defined glycan (Glc(3)Man(9)GlcNAc(2) in eukaryotes) from the lipid carrier dolichol-pyrophosphate to an asparagine residue within an Asn-X-Ser/Thr consensus motif in nascent polypeptide chains, the first step in protein N-glycosylation. N-glycosylation occurs cotranslationally and the complex associates with the Sec61 complex at the channel-forming translocon complex that mediates protein translocation across the endoplasmic reticulum (ER).</text>
</comment>
<dbReference type="EMBL" id="JANBPK010000874">
    <property type="protein sequence ID" value="KAJ2929439.1"/>
    <property type="molecule type" value="Genomic_DNA"/>
</dbReference>
<evidence type="ECO:0000256" key="6">
    <source>
        <dbReference type="ARBA" id="ARBA00022989"/>
    </source>
</evidence>
<keyword evidence="5 8" id="KW-0256">Endoplasmic reticulum</keyword>
<dbReference type="Pfam" id="PF23358">
    <property type="entry name" value="OST48_MD"/>
    <property type="match status" value="1"/>
</dbReference>
<comment type="caution">
    <text evidence="11">The sequence shown here is derived from an EMBL/GenBank/DDBJ whole genome shotgun (WGS) entry which is preliminary data.</text>
</comment>
<dbReference type="Proteomes" id="UP001140091">
    <property type="component" value="Unassembled WGS sequence"/>
</dbReference>
<dbReference type="InterPro" id="IPR005013">
    <property type="entry name" value="DDOST_48_kDa_subunit"/>
</dbReference>
<evidence type="ECO:0000313" key="12">
    <source>
        <dbReference type="Proteomes" id="UP001140091"/>
    </source>
</evidence>
<accession>A0A9W8MI58</accession>
<evidence type="ECO:0000259" key="9">
    <source>
        <dbReference type="Pfam" id="PF03345"/>
    </source>
</evidence>
<sequence>MFSLRRWCLLALSLAGVLSVDAKSSTGDSVLVVVDPAQQDSYSIFFNGLKDQGYELTFRSPKVEKPVIIEDNVSNFAHVILLAPEARNLGKDITPQSIVELLSLKTNVVVALPTKQSPLHALAAEFSLILPPPGSPLISYSPKRDTPSTLIPISVEDHSSPVLTKHIRPVWFSGIPQALGNNPLLIPILRAPAESFASEVAVTSGSAEALVDAAEKGGEGLWAGSSLSAVTGFQATNGARITFVGGAEVFSDELAQKEAEQYVQSGNIDFVKEVAAWTFQENLVLRIEKVEHHLVNGTEPKETYTINDNVEFSTYISKWNPAKGEWQPYSGLKDLQLEFTMLDPFVRTALPPVKGAPGKYSTSFRVPDRHGVFKFVINHKRKGWSFLESSTTVPVVPPRHDGYPRFLSAAWPYYAGAISTSVAFFLFSTIWLAGEARDSKKGKAAKSE</sequence>
<dbReference type="OrthoDB" id="29105at2759"/>
<comment type="similarity">
    <text evidence="3 8">Belongs to the DDOST 48 kDa subunit family.</text>
</comment>
<feature type="chain" id="PRO_5041014147" description="Dolichyl-diphosphooligosaccharide--protein glycosyltransferase subunit WBP1" evidence="8">
    <location>
        <begin position="23"/>
        <end position="448"/>
    </location>
</feature>
<evidence type="ECO:0000256" key="5">
    <source>
        <dbReference type="ARBA" id="ARBA00022824"/>
    </source>
</evidence>
<comment type="subunit">
    <text evidence="8">Component of the oligosaccharyltransferase (OST) complex.</text>
</comment>
<evidence type="ECO:0000256" key="1">
    <source>
        <dbReference type="ARBA" id="ARBA00004479"/>
    </source>
</evidence>
<feature type="domain" description="OST48 N-terminal" evidence="9">
    <location>
        <begin position="30"/>
        <end position="278"/>
    </location>
</feature>
<evidence type="ECO:0000259" key="10">
    <source>
        <dbReference type="Pfam" id="PF23358"/>
    </source>
</evidence>
<evidence type="ECO:0000256" key="2">
    <source>
        <dbReference type="ARBA" id="ARBA00004922"/>
    </source>
</evidence>
<keyword evidence="7 8" id="KW-0472">Membrane</keyword>